<dbReference type="InterPro" id="IPR009061">
    <property type="entry name" value="DNA-bd_dom_put_sf"/>
</dbReference>
<dbReference type="InterPro" id="IPR010260">
    <property type="entry name" value="AlpA"/>
</dbReference>
<dbReference type="InterPro" id="IPR052931">
    <property type="entry name" value="Prophage_regulatory_activator"/>
</dbReference>
<reference evidence="1 2" key="1">
    <citation type="journal article" date="2019" name="Environ. Microbiol.">
        <title>Species interactions and distinct microbial communities in high Arctic permafrost affected cryosols are associated with the CH4 and CO2 gas fluxes.</title>
        <authorList>
            <person name="Altshuler I."/>
            <person name="Hamel J."/>
            <person name="Turney S."/>
            <person name="Magnuson E."/>
            <person name="Levesque R."/>
            <person name="Greer C."/>
            <person name="Whyte L.G."/>
        </authorList>
    </citation>
    <scope>NUCLEOTIDE SEQUENCE [LARGE SCALE GENOMIC DNA]</scope>
    <source>
        <strain evidence="1 2">S5.1</strain>
    </source>
</reference>
<sequence>MNATPRAVPAHEDRQPRGRFLRMPDVAAAVGLSAPTINRMHRSGDFPPKVRIGAQAVGWWESEIEAWKASRGRVVNHA</sequence>
<dbReference type="PANTHER" id="PTHR36154:SF1">
    <property type="entry name" value="DNA-BINDING TRANSCRIPTIONAL ACTIVATOR ALPA"/>
    <property type="match status" value="1"/>
</dbReference>
<dbReference type="EMBL" id="RCZK01000002">
    <property type="protein sequence ID" value="TPG14392.1"/>
    <property type="molecule type" value="Genomic_DNA"/>
</dbReference>
<keyword evidence="2" id="KW-1185">Reference proteome</keyword>
<dbReference type="SUPFAM" id="SSF46955">
    <property type="entry name" value="Putative DNA-binding domain"/>
    <property type="match status" value="1"/>
</dbReference>
<evidence type="ECO:0000313" key="2">
    <source>
        <dbReference type="Proteomes" id="UP000318413"/>
    </source>
</evidence>
<dbReference type="Gene3D" id="1.10.238.160">
    <property type="match status" value="1"/>
</dbReference>
<protein>
    <submittedName>
        <fullName evidence="1">AlpA family phage regulatory protein</fullName>
    </submittedName>
</protein>
<comment type="caution">
    <text evidence="1">The sequence shown here is derived from an EMBL/GenBank/DDBJ whole genome shotgun (WGS) entry which is preliminary data.</text>
</comment>
<organism evidence="1 2">
    <name type="scientific">Sphingomonas oligophenolica</name>
    <dbReference type="NCBI Taxonomy" id="301154"/>
    <lineage>
        <taxon>Bacteria</taxon>
        <taxon>Pseudomonadati</taxon>
        <taxon>Pseudomonadota</taxon>
        <taxon>Alphaproteobacteria</taxon>
        <taxon>Sphingomonadales</taxon>
        <taxon>Sphingomonadaceae</taxon>
        <taxon>Sphingomonas</taxon>
    </lineage>
</organism>
<dbReference type="OrthoDB" id="1525365at2"/>
<accession>A0A502CNR4</accession>
<gene>
    <name evidence="1" type="ORF">EAH84_03530</name>
</gene>
<name>A0A502CNR4_9SPHN</name>
<proteinExistence type="predicted"/>
<dbReference type="Pfam" id="PF05930">
    <property type="entry name" value="Phage_AlpA"/>
    <property type="match status" value="1"/>
</dbReference>
<evidence type="ECO:0000313" key="1">
    <source>
        <dbReference type="EMBL" id="TPG14392.1"/>
    </source>
</evidence>
<dbReference type="RefSeq" id="WP_140867784.1">
    <property type="nucleotide sequence ID" value="NZ_RCZK01000002.1"/>
</dbReference>
<dbReference type="PANTHER" id="PTHR36154">
    <property type="entry name" value="DNA-BINDING TRANSCRIPTIONAL ACTIVATOR ALPA"/>
    <property type="match status" value="1"/>
</dbReference>
<dbReference type="AlphaFoldDB" id="A0A502CNR4"/>
<dbReference type="Proteomes" id="UP000318413">
    <property type="component" value="Unassembled WGS sequence"/>
</dbReference>